<dbReference type="Pfam" id="PF04965">
    <property type="entry name" value="GPW_gp25"/>
    <property type="match status" value="1"/>
</dbReference>
<sequence>MAGADLFLGQGWAFPPRFAAGGAGVALVSGTDDVAESLAILLATRRGERVLAEDYGCDLAEFMFAEITPALVGQVHDLVADAVLEFEPRVVLNGVSVSTERASEGVLAVAIDYTVRATNSRFNMVWPFYLDEAVRPLGAGG</sequence>
<reference evidence="2 3" key="1">
    <citation type="submission" date="2024-04" db="EMBL/GenBank/DDBJ databases">
        <title>Novel species of the genus Ideonella isolated from streams.</title>
        <authorList>
            <person name="Lu H."/>
        </authorList>
    </citation>
    <scope>NUCLEOTIDE SEQUENCE [LARGE SCALE GENOMIC DNA]</scope>
    <source>
        <strain evidence="2 3">DXS22W</strain>
    </source>
</reference>
<dbReference type="InterPro" id="IPR007048">
    <property type="entry name" value="IraD/Gp25-like"/>
</dbReference>
<dbReference type="Gene3D" id="3.10.450.40">
    <property type="match status" value="1"/>
</dbReference>
<name>A0ABU9CEL4_9BURK</name>
<evidence type="ECO:0000259" key="1">
    <source>
        <dbReference type="Pfam" id="PF04965"/>
    </source>
</evidence>
<comment type="caution">
    <text evidence="2">The sequence shown here is derived from an EMBL/GenBank/DDBJ whole genome shotgun (WGS) entry which is preliminary data.</text>
</comment>
<evidence type="ECO:0000313" key="2">
    <source>
        <dbReference type="EMBL" id="MEK8048735.1"/>
    </source>
</evidence>
<dbReference type="SUPFAM" id="SSF160719">
    <property type="entry name" value="gpW/gp25-like"/>
    <property type="match status" value="1"/>
</dbReference>
<gene>
    <name evidence="2" type="ORF">AACH10_00620</name>
</gene>
<keyword evidence="3" id="KW-1185">Reference proteome</keyword>
<dbReference type="Proteomes" id="UP001365405">
    <property type="component" value="Unassembled WGS sequence"/>
</dbReference>
<feature type="domain" description="IraD/Gp25-like" evidence="1">
    <location>
        <begin position="29"/>
        <end position="119"/>
    </location>
</feature>
<dbReference type="EMBL" id="JBBUTH010000001">
    <property type="protein sequence ID" value="MEK8048735.1"/>
    <property type="molecule type" value="Genomic_DNA"/>
</dbReference>
<proteinExistence type="predicted"/>
<protein>
    <submittedName>
        <fullName evidence="2">GPW/gp25 family protein</fullName>
    </submittedName>
</protein>
<dbReference type="RefSeq" id="WP_341408410.1">
    <property type="nucleotide sequence ID" value="NZ_JBBUTH010000001.1"/>
</dbReference>
<organism evidence="2 3">
    <name type="scientific">Pseudaquabacterium inlustre</name>
    <dbReference type="NCBI Taxonomy" id="2984192"/>
    <lineage>
        <taxon>Bacteria</taxon>
        <taxon>Pseudomonadati</taxon>
        <taxon>Pseudomonadota</taxon>
        <taxon>Betaproteobacteria</taxon>
        <taxon>Burkholderiales</taxon>
        <taxon>Sphaerotilaceae</taxon>
        <taxon>Pseudaquabacterium</taxon>
    </lineage>
</organism>
<evidence type="ECO:0000313" key="3">
    <source>
        <dbReference type="Proteomes" id="UP001365405"/>
    </source>
</evidence>
<accession>A0ABU9CEL4</accession>